<comment type="caution">
    <text evidence="2">The sequence shown here is derived from an EMBL/GenBank/DDBJ whole genome shotgun (WGS) entry which is preliminary data.</text>
</comment>
<dbReference type="EMBL" id="JAGGNH010000006">
    <property type="protein sequence ID" value="KAJ0969944.1"/>
    <property type="molecule type" value="Genomic_DNA"/>
</dbReference>
<feature type="region of interest" description="Disordered" evidence="1">
    <location>
        <begin position="41"/>
        <end position="72"/>
    </location>
</feature>
<organism evidence="2 3">
    <name type="scientific">Dioscorea zingiberensis</name>
    <dbReference type="NCBI Taxonomy" id="325984"/>
    <lineage>
        <taxon>Eukaryota</taxon>
        <taxon>Viridiplantae</taxon>
        <taxon>Streptophyta</taxon>
        <taxon>Embryophyta</taxon>
        <taxon>Tracheophyta</taxon>
        <taxon>Spermatophyta</taxon>
        <taxon>Magnoliopsida</taxon>
        <taxon>Liliopsida</taxon>
        <taxon>Dioscoreales</taxon>
        <taxon>Dioscoreaceae</taxon>
        <taxon>Dioscorea</taxon>
    </lineage>
</organism>
<evidence type="ECO:0000313" key="3">
    <source>
        <dbReference type="Proteomes" id="UP001085076"/>
    </source>
</evidence>
<name>A0A9D5CBH2_9LILI</name>
<keyword evidence="3" id="KW-1185">Reference proteome</keyword>
<dbReference type="Proteomes" id="UP001085076">
    <property type="component" value="Miscellaneous, Linkage group lg06"/>
</dbReference>
<gene>
    <name evidence="2" type="ORF">J5N97_022821</name>
</gene>
<reference evidence="2" key="1">
    <citation type="submission" date="2021-03" db="EMBL/GenBank/DDBJ databases">
        <authorList>
            <person name="Li Z."/>
            <person name="Yang C."/>
        </authorList>
    </citation>
    <scope>NUCLEOTIDE SEQUENCE</scope>
    <source>
        <strain evidence="2">Dzin_1.0</strain>
        <tissue evidence="2">Leaf</tissue>
    </source>
</reference>
<feature type="compositionally biased region" description="Low complexity" evidence="1">
    <location>
        <begin position="41"/>
        <end position="54"/>
    </location>
</feature>
<sequence>MNNRKNGFQYGGSLPLMNGYHHASLPFSSYHFHHQPPLLPLPLSKASSIKSTPGKTGGSGKKRRNGRKETRSMKMETISHHHYDVQSSKTSEANNIVKPLILGTVYSPPPSSLPLPRFSLIRAKTPSCSSCSSSSSSSSCIVEAIGGGKETVTTDDLRRIFGL</sequence>
<reference evidence="2" key="2">
    <citation type="journal article" date="2022" name="Hortic Res">
        <title>The genome of Dioscorea zingiberensis sheds light on the biosynthesis, origin and evolution of the medicinally important diosgenin saponins.</title>
        <authorList>
            <person name="Li Y."/>
            <person name="Tan C."/>
            <person name="Li Z."/>
            <person name="Guo J."/>
            <person name="Li S."/>
            <person name="Chen X."/>
            <person name="Wang C."/>
            <person name="Dai X."/>
            <person name="Yang H."/>
            <person name="Song W."/>
            <person name="Hou L."/>
            <person name="Xu J."/>
            <person name="Tong Z."/>
            <person name="Xu A."/>
            <person name="Yuan X."/>
            <person name="Wang W."/>
            <person name="Yang Q."/>
            <person name="Chen L."/>
            <person name="Sun Z."/>
            <person name="Wang K."/>
            <person name="Pan B."/>
            <person name="Chen J."/>
            <person name="Bao Y."/>
            <person name="Liu F."/>
            <person name="Qi X."/>
            <person name="Gang D.R."/>
            <person name="Wen J."/>
            <person name="Li J."/>
        </authorList>
    </citation>
    <scope>NUCLEOTIDE SEQUENCE</scope>
    <source>
        <strain evidence="2">Dzin_1.0</strain>
    </source>
</reference>
<dbReference type="AlphaFoldDB" id="A0A9D5CBH2"/>
<protein>
    <submittedName>
        <fullName evidence="2">Uncharacterized protein</fullName>
    </submittedName>
</protein>
<evidence type="ECO:0000256" key="1">
    <source>
        <dbReference type="SAM" id="MobiDB-lite"/>
    </source>
</evidence>
<proteinExistence type="predicted"/>
<evidence type="ECO:0000313" key="2">
    <source>
        <dbReference type="EMBL" id="KAJ0969944.1"/>
    </source>
</evidence>
<accession>A0A9D5CBH2</accession>